<dbReference type="InterPro" id="IPR036872">
    <property type="entry name" value="CH_dom_sf"/>
</dbReference>
<dbReference type="Pfam" id="PF19047">
    <property type="entry name" value="HOOK_N"/>
    <property type="match status" value="1"/>
</dbReference>
<dbReference type="GO" id="GO:0005813">
    <property type="term" value="C:centrosome"/>
    <property type="evidence" value="ECO:0007669"/>
    <property type="project" value="TreeGrafter"/>
</dbReference>
<dbReference type="GO" id="GO:0051959">
    <property type="term" value="F:dynein light intermediate chain binding"/>
    <property type="evidence" value="ECO:0007669"/>
    <property type="project" value="TreeGrafter"/>
</dbReference>
<dbReference type="InterPro" id="IPR043936">
    <property type="entry name" value="HOOK_N"/>
</dbReference>
<dbReference type="CDD" id="cd22223">
    <property type="entry name" value="HkD_HkRP"/>
    <property type="match status" value="1"/>
</dbReference>
<reference evidence="8" key="1">
    <citation type="submission" date="2022-10" db="UniProtKB">
        <authorList>
            <consortium name="WormBaseParasite"/>
        </authorList>
    </citation>
    <scope>IDENTIFICATION</scope>
</reference>
<dbReference type="GO" id="GO:0030705">
    <property type="term" value="P:cytoskeleton-dependent intracellular transport"/>
    <property type="evidence" value="ECO:0007669"/>
    <property type="project" value="InterPro"/>
</dbReference>
<feature type="coiled-coil region" evidence="4">
    <location>
        <begin position="812"/>
        <end position="957"/>
    </location>
</feature>
<feature type="domain" description="HOOK N-terminal" evidence="6">
    <location>
        <begin position="55"/>
        <end position="178"/>
    </location>
</feature>
<feature type="coiled-coil region" evidence="4">
    <location>
        <begin position="992"/>
        <end position="1167"/>
    </location>
</feature>
<accession>A0A913HJ24</accession>
<dbReference type="WBParaSite" id="TCONS_00000460.p1">
    <property type="protein sequence ID" value="TCONS_00000460.p1"/>
    <property type="gene ID" value="XLOC_000471"/>
</dbReference>
<keyword evidence="7" id="KW-1185">Reference proteome</keyword>
<evidence type="ECO:0000259" key="6">
    <source>
        <dbReference type="Pfam" id="PF19047"/>
    </source>
</evidence>
<dbReference type="GO" id="GO:0005737">
    <property type="term" value="C:cytoplasm"/>
    <property type="evidence" value="ECO:0007669"/>
    <property type="project" value="UniProtKB-SubCell"/>
</dbReference>
<dbReference type="GO" id="GO:0031122">
    <property type="term" value="P:cytoplasmic microtubule organization"/>
    <property type="evidence" value="ECO:0007669"/>
    <property type="project" value="TreeGrafter"/>
</dbReference>
<feature type="compositionally biased region" description="Polar residues" evidence="5">
    <location>
        <begin position="1639"/>
        <end position="1652"/>
    </location>
</feature>
<evidence type="ECO:0000256" key="4">
    <source>
        <dbReference type="SAM" id="Coils"/>
    </source>
</evidence>
<evidence type="ECO:0000313" key="8">
    <source>
        <dbReference type="WBParaSite" id="SSTP_0000315600.1"/>
    </source>
</evidence>
<keyword evidence="3 4" id="KW-0175">Coiled coil</keyword>
<name>A0A913HJ24_STRER</name>
<protein>
    <submittedName>
        <fullName evidence="9">HOOK N-terminal domain-containing protein</fullName>
    </submittedName>
    <submittedName>
        <fullName evidence="8">HOOK_N domain-containing protein</fullName>
    </submittedName>
</protein>
<evidence type="ECO:0000313" key="7">
    <source>
        <dbReference type="Proteomes" id="UP000035681"/>
    </source>
</evidence>
<evidence type="ECO:0000256" key="3">
    <source>
        <dbReference type="ARBA" id="ARBA00023054"/>
    </source>
</evidence>
<comment type="subcellular location">
    <subcellularLocation>
        <location evidence="1">Cytoplasm</location>
    </subcellularLocation>
</comment>
<sequence length="1735" mass="202426">MNEEVFWSGCLGEWIKDLLAGEEPLIPVNTLKIGYNINNETTIHDNLKKIELQYKDLCDGFLLNLVYFYADSDSIDFNLLNNSNLEVRDFTARLKYLKVLLSNLCQFYENRLGRVIVMSLPDLISIARNPSTDQSGHEMNKLLFLLFGCTVQCERKEYFIGRFKSMSCELQNALLSEIKKITNDADYTMDINSLQLSHDEENFYSLLQNFQKIMKERDSYVKCLLELALDMESDTSSSTNASIGGNVLTYSSTTSSYNSVKNMNELSDRGSTRTPSPTTFERSENLKITELNDENRKLKDTIYERDDKISGLMDNLKIKEKKLNKYEEELKKLLKDSVTAQQWQDEAHCLKHQLLDAERKMIDYENMKKKLLDYEFYKNRMKDLEKEVTTFNDNLRLHKEKEEQLKNRIVQLSTFEKQSSEQEAINKELQIDLEKERENSKNIMMENHKLKCQLETLEQLYTEAQQQLELNNSNYHLKEHTLSLAEEIEYCERPKIAELIFENQSLKNQLENSFNLQDETNRQSNICNKLENDIDMYKKQLSEKEEILSEIKNKLNIEEEDKEKLLKEVEELKINKDTLSKTLEDTKKQLYETQNEYKNETETKINNNILELKNILDEKEKIILDIRQEKDAIENLFEEVKNDKKRQKHELDDLKQVIDKISVDNSNVVREKRTLENERNVLKMKLENCEETINKLNLKCFEIDNLSRKLKINEQNFAEKCFILSEVESERDSLKIEMQRIHLKMEKLNGEVESERNKISDLISRLRTVIKTMKINGEQFLGSEMSSTLKNICNKDDSDLITAIDSVFMESFNAARKQADALRNERQKQIDELDILKKDIEGLRKDSCEIPCKDEEKESLIKENKENKEKILEYENKISQLEVLENSNRINLKKIKDLENEKRSINLNLDNITTLNDSLNTEIKTLRKQTQISQSEKNDYLKKLREVEDAYQNLVKDYDCINNIYSNLVNDYNMRRSEIEHLKSQLKSDSEFYELQASMEQCLKKNRNLEEELYEERSINVQNQRQLVVQQIEDNKVRKELMDIKNQFNRLKEENQVVIKNESLAVKRINVLELKIDEMNNILNQKDQELLELKEEYKKLKNIYEREKNMLNELCNNLERKNKELLQMAKNNKDNFYTRDQGYEKQLENFNNMNEILEEKIHNQYKNIEKNSQGCVPLPTRKLQKQLLNILPSSSSDDCGSSTNSNEETLIPPTMSAKLTSFPDGQLNKNINCPSSIFYCRSETPISENHNFHHYDKSNDDSLDVGNDSGVYIHSHSDTSYHSYSSSSSSTPDQFKMMSARDKSSTFKFAPNPMSLHETEDLNNISNKKSIAPNLVESKNYKIVPKSLHGDPQKSISNLDKKYNCSYNYGNYNKSESCTIEDITFIETKKKSFERQSLTTRSLRYLKSPINKFPSKKVPNVKNSVAANGAKGLACCLIPLSRKAITNDNEIYKPNIKEQKCLADKANIPLNDSNDICESNISSFNAVKRHLRNQLNSEYAMNGIGTCSSSDGDTNSVEYDSINFIRKNDVQRNECEVINNKNHIRYRNGFSGNNYHIPQQETRTSIAGSSDYEVANINKNCEDIEVPVQYYSLTPPIVSKNNIPFQHRTMSYRQKSSSLINKNKELPPPYGKKPPSYLHYQQTHSRTGTPNLNMKHFKPKATSTPKTENDISSFLSSSQNNIPKEGERRHLVRESDKSLSVYENVQMEEESYPYSETNNSEKICEEEKWQNYGCL</sequence>
<feature type="compositionally biased region" description="Basic and acidic residues" evidence="5">
    <location>
        <begin position="1684"/>
        <end position="1695"/>
    </location>
</feature>
<dbReference type="WBParaSite" id="SSTP_0000315600.1">
    <property type="protein sequence ID" value="SSTP_0000315600.1"/>
    <property type="gene ID" value="SSTP_0000315600"/>
</dbReference>
<feature type="compositionally biased region" description="Polar residues" evidence="5">
    <location>
        <begin position="1661"/>
        <end position="1682"/>
    </location>
</feature>
<organism evidence="8">
    <name type="scientific">Strongyloides stercoralis</name>
    <name type="common">Threadworm</name>
    <dbReference type="NCBI Taxonomy" id="6248"/>
    <lineage>
        <taxon>Eukaryota</taxon>
        <taxon>Metazoa</taxon>
        <taxon>Ecdysozoa</taxon>
        <taxon>Nematoda</taxon>
        <taxon>Chromadorea</taxon>
        <taxon>Rhabditida</taxon>
        <taxon>Tylenchina</taxon>
        <taxon>Panagrolaimomorpha</taxon>
        <taxon>Strongyloidoidea</taxon>
        <taxon>Strongyloididae</taxon>
        <taxon>Strongyloides</taxon>
    </lineage>
</organism>
<feature type="region of interest" description="Disordered" evidence="5">
    <location>
        <begin position="1613"/>
        <end position="1695"/>
    </location>
</feature>
<proteinExistence type="predicted"/>
<dbReference type="PANTHER" id="PTHR18947">
    <property type="entry name" value="HOOK PROTEINS"/>
    <property type="match status" value="1"/>
</dbReference>
<dbReference type="AlphaFoldDB" id="A0A913HJ24"/>
<feature type="coiled-coil region" evidence="4">
    <location>
        <begin position="724"/>
        <end position="765"/>
    </location>
</feature>
<evidence type="ECO:0000256" key="5">
    <source>
        <dbReference type="SAM" id="MobiDB-lite"/>
    </source>
</evidence>
<feature type="coiled-coil region" evidence="4">
    <location>
        <begin position="309"/>
        <end position="474"/>
    </location>
</feature>
<dbReference type="PANTHER" id="PTHR18947:SF28">
    <property type="entry name" value="GIRDIN, ISOFORM A"/>
    <property type="match status" value="1"/>
</dbReference>
<evidence type="ECO:0000256" key="2">
    <source>
        <dbReference type="ARBA" id="ARBA00022490"/>
    </source>
</evidence>
<feature type="coiled-coil region" evidence="4">
    <location>
        <begin position="527"/>
        <end position="699"/>
    </location>
</feature>
<dbReference type="SUPFAM" id="SSF116907">
    <property type="entry name" value="Hook domain"/>
    <property type="match status" value="1"/>
</dbReference>
<dbReference type="Proteomes" id="UP000035681">
    <property type="component" value="Unplaced"/>
</dbReference>
<dbReference type="GO" id="GO:0008017">
    <property type="term" value="F:microtubule binding"/>
    <property type="evidence" value="ECO:0007669"/>
    <property type="project" value="TreeGrafter"/>
</dbReference>
<dbReference type="Gene3D" id="1.10.418.10">
    <property type="entry name" value="Calponin-like domain"/>
    <property type="match status" value="1"/>
</dbReference>
<evidence type="ECO:0000256" key="1">
    <source>
        <dbReference type="ARBA" id="ARBA00004496"/>
    </source>
</evidence>
<keyword evidence="2" id="KW-0963">Cytoplasm</keyword>
<evidence type="ECO:0000313" key="9">
    <source>
        <dbReference type="WBParaSite" id="TCONS_00000460.p1"/>
    </source>
</evidence>